<reference evidence="2" key="1">
    <citation type="submission" date="2016-11" db="EMBL/GenBank/DDBJ databases">
        <authorList>
            <person name="Varghese N."/>
            <person name="Submissions S."/>
        </authorList>
    </citation>
    <scope>NUCLEOTIDE SEQUENCE [LARGE SCALE GENOMIC DNA]</scope>
    <source>
        <strain evidence="2">DSM 27370</strain>
    </source>
</reference>
<dbReference type="RefSeq" id="WP_062181755.1">
    <property type="nucleotide sequence ID" value="NZ_BBXL01000014.1"/>
</dbReference>
<name>A0A1M5GL66_9BACT</name>
<dbReference type="AlphaFoldDB" id="A0A1M5GL66"/>
<evidence type="ECO:0000313" key="2">
    <source>
        <dbReference type="Proteomes" id="UP000184480"/>
    </source>
</evidence>
<dbReference type="EMBL" id="FQUC01000014">
    <property type="protein sequence ID" value="SHG04484.1"/>
    <property type="molecule type" value="Genomic_DNA"/>
</dbReference>
<evidence type="ECO:0000313" key="1">
    <source>
        <dbReference type="EMBL" id="SHG04484.1"/>
    </source>
</evidence>
<proteinExistence type="predicted"/>
<organism evidence="1 2">
    <name type="scientific">Dysgonomonas macrotermitis</name>
    <dbReference type="NCBI Taxonomy" id="1346286"/>
    <lineage>
        <taxon>Bacteria</taxon>
        <taxon>Pseudomonadati</taxon>
        <taxon>Bacteroidota</taxon>
        <taxon>Bacteroidia</taxon>
        <taxon>Bacteroidales</taxon>
        <taxon>Dysgonomonadaceae</taxon>
        <taxon>Dysgonomonas</taxon>
    </lineage>
</organism>
<accession>A0A1M5GL66</accession>
<dbReference type="Proteomes" id="UP000184480">
    <property type="component" value="Unassembled WGS sequence"/>
</dbReference>
<dbReference type="STRING" id="1346286.SAMN05444362_11453"/>
<gene>
    <name evidence="1" type="ORF">SAMN05444362_11453</name>
</gene>
<keyword evidence="2" id="KW-1185">Reference proteome</keyword>
<protein>
    <submittedName>
        <fullName evidence="1">Uncharacterized protein</fullName>
    </submittedName>
</protein>
<sequence>MKTNVITRKQYLNGEATHDEYYSQFVTDATINMLLRFLSKERLTEAYNENPNLYSIKLQVWDDLPLIAYTYKMREAGDWPTPAGKVCILKCAARMIIETKNI</sequence>